<name>A0A183FG92_HELPZ</name>
<reference evidence="4" key="2">
    <citation type="submission" date="2019-09" db="UniProtKB">
        <authorList>
            <consortium name="WormBaseParasite"/>
        </authorList>
    </citation>
    <scope>IDENTIFICATION</scope>
</reference>
<evidence type="ECO:0000313" key="4">
    <source>
        <dbReference type="WBParaSite" id="HPBE_0000564701-mRNA-1"/>
    </source>
</evidence>
<dbReference type="WBParaSite" id="HPBE_0000564701-mRNA-1">
    <property type="protein sequence ID" value="HPBE_0000564701-mRNA-1"/>
    <property type="gene ID" value="HPBE_0000564701"/>
</dbReference>
<dbReference type="Proteomes" id="UP000050761">
    <property type="component" value="Unassembled WGS sequence"/>
</dbReference>
<keyword evidence="3" id="KW-1185">Reference proteome</keyword>
<keyword evidence="1" id="KW-0472">Membrane</keyword>
<proteinExistence type="predicted"/>
<protein>
    <submittedName>
        <fullName evidence="4">Aa_trans domain-containing protein</fullName>
    </submittedName>
</protein>
<organism evidence="3 4">
    <name type="scientific">Heligmosomoides polygyrus</name>
    <name type="common">Parasitic roundworm</name>
    <dbReference type="NCBI Taxonomy" id="6339"/>
    <lineage>
        <taxon>Eukaryota</taxon>
        <taxon>Metazoa</taxon>
        <taxon>Ecdysozoa</taxon>
        <taxon>Nematoda</taxon>
        <taxon>Chromadorea</taxon>
        <taxon>Rhabditida</taxon>
        <taxon>Rhabditina</taxon>
        <taxon>Rhabditomorpha</taxon>
        <taxon>Strongyloidea</taxon>
        <taxon>Heligmosomidae</taxon>
        <taxon>Heligmosomoides</taxon>
    </lineage>
</organism>
<keyword evidence="1" id="KW-0812">Transmembrane</keyword>
<evidence type="ECO:0000256" key="1">
    <source>
        <dbReference type="SAM" id="Phobius"/>
    </source>
</evidence>
<keyword evidence="1" id="KW-1133">Transmembrane helix</keyword>
<feature type="transmembrane region" description="Helical" evidence="1">
    <location>
        <begin position="34"/>
        <end position="57"/>
    </location>
</feature>
<dbReference type="AlphaFoldDB" id="A0A183FG92"/>
<accession>A0A183FG92</accession>
<dbReference type="OrthoDB" id="10494315at2759"/>
<evidence type="ECO:0000313" key="3">
    <source>
        <dbReference type="Proteomes" id="UP000050761"/>
    </source>
</evidence>
<gene>
    <name evidence="2" type="ORF">HPBE_LOCUS5648</name>
</gene>
<dbReference type="EMBL" id="UZAH01025513">
    <property type="protein sequence ID" value="VDO65346.1"/>
    <property type="molecule type" value="Genomic_DNA"/>
</dbReference>
<sequence length="128" mass="14339">MDIRLFGVGPGVIILVLLWSLTFLLSISLGKTNGIAVIIGLALLSALISLLLISWPIEQIDKLNRTIAEVTQYDHVFIPRLLLVTFLSVVVLIALVQYLTRTVLTTTAASCVRNRHQQRPFNEQYLIR</sequence>
<feature type="transmembrane region" description="Helical" evidence="1">
    <location>
        <begin position="77"/>
        <end position="96"/>
    </location>
</feature>
<accession>A0A3P7WXD0</accession>
<evidence type="ECO:0000313" key="2">
    <source>
        <dbReference type="EMBL" id="VDO65346.1"/>
    </source>
</evidence>
<feature type="transmembrane region" description="Helical" evidence="1">
    <location>
        <begin position="6"/>
        <end position="27"/>
    </location>
</feature>
<reference evidence="2 3" key="1">
    <citation type="submission" date="2018-11" db="EMBL/GenBank/DDBJ databases">
        <authorList>
            <consortium name="Pathogen Informatics"/>
        </authorList>
    </citation>
    <scope>NUCLEOTIDE SEQUENCE [LARGE SCALE GENOMIC DNA]</scope>
</reference>